<reference evidence="2 3" key="1">
    <citation type="journal article" date="2010" name="Science">
        <title>Genomic analysis of organismal complexity in the multicellular green alga Volvox carteri.</title>
        <authorList>
            <person name="Prochnik S.E."/>
            <person name="Umen J."/>
            <person name="Nedelcu A.M."/>
            <person name="Hallmann A."/>
            <person name="Miller S.M."/>
            <person name="Nishii I."/>
            <person name="Ferris P."/>
            <person name="Kuo A."/>
            <person name="Mitros T."/>
            <person name="Fritz-Laylin L.K."/>
            <person name="Hellsten U."/>
            <person name="Chapman J."/>
            <person name="Simakov O."/>
            <person name="Rensing S.A."/>
            <person name="Terry A."/>
            <person name="Pangilinan J."/>
            <person name="Kapitonov V."/>
            <person name="Jurka J."/>
            <person name="Salamov A."/>
            <person name="Shapiro H."/>
            <person name="Schmutz J."/>
            <person name="Grimwood J."/>
            <person name="Lindquist E."/>
            <person name="Lucas S."/>
            <person name="Grigoriev I.V."/>
            <person name="Schmitt R."/>
            <person name="Kirk D."/>
            <person name="Rokhsar D.S."/>
        </authorList>
    </citation>
    <scope>NUCLEOTIDE SEQUENCE [LARGE SCALE GENOMIC DNA]</scope>
    <source>
        <strain evidence="3">f. Nagariensis / Eve</strain>
    </source>
</reference>
<accession>D8TWW3</accession>
<dbReference type="GeneID" id="9618330"/>
<dbReference type="eggNOG" id="ENOG502QV2U">
    <property type="taxonomic scope" value="Eukaryota"/>
</dbReference>
<dbReference type="SMART" id="SM00367">
    <property type="entry name" value="LRR_CC"/>
    <property type="match status" value="2"/>
</dbReference>
<name>D8TWW3_VOLCA</name>
<dbReference type="SUPFAM" id="SSF52047">
    <property type="entry name" value="RNI-like"/>
    <property type="match status" value="1"/>
</dbReference>
<proteinExistence type="predicted"/>
<dbReference type="RefSeq" id="XP_002950907.1">
    <property type="nucleotide sequence ID" value="XM_002950861.1"/>
</dbReference>
<dbReference type="InterPro" id="IPR032675">
    <property type="entry name" value="LRR_dom_sf"/>
</dbReference>
<dbReference type="EMBL" id="GL378341">
    <property type="protein sequence ID" value="EFJ48222.1"/>
    <property type="molecule type" value="Genomic_DNA"/>
</dbReference>
<sequence>MAVPSLLDLCIQAAANSVHWTVQRRSLERLPEHAANELLELLLLRQSPFLGGTTTAKAALLTGGVKEGRVVGRGGDRGSPAAAAGGGSTPLRPATLELFLHSVTRVRLWGPAVTLEWLAALSGFSHLETLTLTGCSKLTAAALQPLIFASGRPPASPTLTASPALTPAATSLRHLDISGCSRLGDEALPALASLSCLLSLNITAAPLPVRTFMFGYNVLGSPFLRYPCIYGPNPLAVSALAGGCLQRRAVGDEAWLSLLPHLPALRHLDLWGSDAGGGPDGGEQLLLLLAAGLPLLRYLGAAWTQLSTVPALPELEFLDLRHCWLREVWWPAGQPSPLALRQLLLRGAVLSGQLAAADDPPYSPAGLACVIRRSLRLQGPMLPAALLTLCV</sequence>
<evidence type="ECO:0000256" key="1">
    <source>
        <dbReference type="ARBA" id="ARBA00004430"/>
    </source>
</evidence>
<evidence type="ECO:0000313" key="2">
    <source>
        <dbReference type="EMBL" id="EFJ48222.1"/>
    </source>
</evidence>
<keyword evidence="3" id="KW-1185">Reference proteome</keyword>
<dbReference type="OrthoDB" id="550575at2759"/>
<dbReference type="Proteomes" id="UP000001058">
    <property type="component" value="Unassembled WGS sequence"/>
</dbReference>
<dbReference type="GO" id="GO:0005930">
    <property type="term" value="C:axoneme"/>
    <property type="evidence" value="ECO:0007669"/>
    <property type="project" value="UniProtKB-SubCell"/>
</dbReference>
<dbReference type="PANTHER" id="PTHR13318">
    <property type="entry name" value="PARTNER OF PAIRED, ISOFORM B-RELATED"/>
    <property type="match status" value="1"/>
</dbReference>
<evidence type="ECO:0000313" key="3">
    <source>
        <dbReference type="Proteomes" id="UP000001058"/>
    </source>
</evidence>
<comment type="subcellular location">
    <subcellularLocation>
        <location evidence="1">Cytoplasm</location>
        <location evidence="1">Cytoskeleton</location>
        <location evidence="1">Cilium axoneme</location>
    </subcellularLocation>
</comment>
<dbReference type="GO" id="GO:0019005">
    <property type="term" value="C:SCF ubiquitin ligase complex"/>
    <property type="evidence" value="ECO:0007669"/>
    <property type="project" value="TreeGrafter"/>
</dbReference>
<dbReference type="Gene3D" id="3.80.10.10">
    <property type="entry name" value="Ribonuclease Inhibitor"/>
    <property type="match status" value="2"/>
</dbReference>
<dbReference type="AlphaFoldDB" id="D8TWW3"/>
<organism evidence="3">
    <name type="scientific">Volvox carteri f. nagariensis</name>
    <dbReference type="NCBI Taxonomy" id="3068"/>
    <lineage>
        <taxon>Eukaryota</taxon>
        <taxon>Viridiplantae</taxon>
        <taxon>Chlorophyta</taxon>
        <taxon>core chlorophytes</taxon>
        <taxon>Chlorophyceae</taxon>
        <taxon>CS clade</taxon>
        <taxon>Chlamydomonadales</taxon>
        <taxon>Volvocaceae</taxon>
        <taxon>Volvox</taxon>
    </lineage>
</organism>
<dbReference type="InParanoid" id="D8TWW3"/>
<dbReference type="KEGG" id="vcn:VOLCADRAFT_91370"/>
<dbReference type="GO" id="GO:0031146">
    <property type="term" value="P:SCF-dependent proteasomal ubiquitin-dependent protein catabolic process"/>
    <property type="evidence" value="ECO:0007669"/>
    <property type="project" value="TreeGrafter"/>
</dbReference>
<dbReference type="STRING" id="3068.D8TWW3"/>
<dbReference type="InterPro" id="IPR006553">
    <property type="entry name" value="Leu-rich_rpt_Cys-con_subtyp"/>
</dbReference>
<gene>
    <name evidence="2" type="ORF">VOLCADRAFT_91370</name>
</gene>
<protein>
    <submittedName>
        <fullName evidence="2">Uncharacterized protein</fullName>
    </submittedName>
</protein>